<sequence length="361" mass="38568">MHSNPVGRRGGPTRRAVLGTIAGVAAAGVAGGYAWDHHRHGSDDGGGAVADGTGAGPSARATGAHTFERLSAPARTVVRAADGGTLATFTDGARTAVLTGPTRSFSEPRTTEAKVTTDAWVRVLPHEWQQGMEKSASFKSWFRKALGDTSPDVFAVAFQYSSAGAPDKHNAAGVRYAGTAHFGPRNAAVNNPLDFAFHDEQSDFYDYLGLPWTFPDGTRVQPEQARYGDADCSGFQRLVWGYRMGIPLHNTNGKGAGLPRRAYAIAADGPGRVVIPHTGKQQATDLSVLQPGDLVFFAIIKDRPDFIDHCGMYMGLDDQGRHRFYSSRSAANGPTMGDMSGHALLDGTDFYARGFRAARRL</sequence>
<dbReference type="Pfam" id="PF00877">
    <property type="entry name" value="NLPC_P60"/>
    <property type="match status" value="1"/>
</dbReference>
<dbReference type="Proteomes" id="UP001108029">
    <property type="component" value="Unassembled WGS sequence"/>
</dbReference>
<evidence type="ECO:0000313" key="7">
    <source>
        <dbReference type="EMBL" id="MCD9879576.1"/>
    </source>
</evidence>
<keyword evidence="2" id="KW-0645">Protease</keyword>
<name>A0A9Q3VYE9_9ACTN</name>
<evidence type="ECO:0000256" key="2">
    <source>
        <dbReference type="ARBA" id="ARBA00022670"/>
    </source>
</evidence>
<comment type="caution">
    <text evidence="7">The sequence shown here is derived from an EMBL/GenBank/DDBJ whole genome shotgun (WGS) entry which is preliminary data.</text>
</comment>
<dbReference type="RefSeq" id="WP_232654521.1">
    <property type="nucleotide sequence ID" value="NZ_JAJSBI010000030.1"/>
</dbReference>
<dbReference type="Gene3D" id="3.90.1720.10">
    <property type="entry name" value="endopeptidase domain like (from Nostoc punctiforme)"/>
    <property type="match status" value="1"/>
</dbReference>
<dbReference type="GO" id="GO:0008234">
    <property type="term" value="F:cysteine-type peptidase activity"/>
    <property type="evidence" value="ECO:0007669"/>
    <property type="project" value="UniProtKB-KW"/>
</dbReference>
<evidence type="ECO:0000256" key="1">
    <source>
        <dbReference type="ARBA" id="ARBA00007074"/>
    </source>
</evidence>
<comment type="similarity">
    <text evidence="1">Belongs to the peptidase C40 family.</text>
</comment>
<dbReference type="GO" id="GO:0006508">
    <property type="term" value="P:proteolysis"/>
    <property type="evidence" value="ECO:0007669"/>
    <property type="project" value="UniProtKB-KW"/>
</dbReference>
<dbReference type="InterPro" id="IPR038765">
    <property type="entry name" value="Papain-like_cys_pep_sf"/>
</dbReference>
<evidence type="ECO:0000256" key="4">
    <source>
        <dbReference type="ARBA" id="ARBA00022807"/>
    </source>
</evidence>
<keyword evidence="4" id="KW-0788">Thiol protease</keyword>
<dbReference type="AlphaFoldDB" id="A0A9Q3VYE9"/>
<reference evidence="7" key="1">
    <citation type="submission" date="2021-12" db="EMBL/GenBank/DDBJ databases">
        <authorList>
            <person name="Lee J.-H."/>
            <person name="Kim S.-B."/>
        </authorList>
    </citation>
    <scope>NUCLEOTIDE SEQUENCE</scope>
    <source>
        <strain evidence="7">NR30</strain>
    </source>
</reference>
<dbReference type="PROSITE" id="PS51935">
    <property type="entry name" value="NLPC_P60"/>
    <property type="match status" value="1"/>
</dbReference>
<accession>A0A9Q3VYE9</accession>
<keyword evidence="3" id="KW-0378">Hydrolase</keyword>
<dbReference type="SUPFAM" id="SSF54001">
    <property type="entry name" value="Cysteine proteinases"/>
    <property type="match status" value="1"/>
</dbReference>
<dbReference type="InterPro" id="IPR000064">
    <property type="entry name" value="NLP_P60_dom"/>
</dbReference>
<evidence type="ECO:0000256" key="5">
    <source>
        <dbReference type="SAM" id="MobiDB-lite"/>
    </source>
</evidence>
<dbReference type="EMBL" id="JAJSBI010000030">
    <property type="protein sequence ID" value="MCD9879576.1"/>
    <property type="molecule type" value="Genomic_DNA"/>
</dbReference>
<keyword evidence="8" id="KW-1185">Reference proteome</keyword>
<evidence type="ECO:0000313" key="8">
    <source>
        <dbReference type="Proteomes" id="UP001108029"/>
    </source>
</evidence>
<feature type="domain" description="NlpC/P60" evidence="6">
    <location>
        <begin position="194"/>
        <end position="361"/>
    </location>
</feature>
<evidence type="ECO:0000259" key="6">
    <source>
        <dbReference type="PROSITE" id="PS51935"/>
    </source>
</evidence>
<feature type="compositionally biased region" description="Gly residues" evidence="5">
    <location>
        <begin position="44"/>
        <end position="55"/>
    </location>
</feature>
<protein>
    <submittedName>
        <fullName evidence="7">C40 family peptidase</fullName>
    </submittedName>
</protein>
<gene>
    <name evidence="7" type="ORF">LJ657_39545</name>
</gene>
<organism evidence="7 8">
    <name type="scientific">Streptomyces guryensis</name>
    <dbReference type="NCBI Taxonomy" id="2886947"/>
    <lineage>
        <taxon>Bacteria</taxon>
        <taxon>Bacillati</taxon>
        <taxon>Actinomycetota</taxon>
        <taxon>Actinomycetes</taxon>
        <taxon>Kitasatosporales</taxon>
        <taxon>Streptomycetaceae</taxon>
        <taxon>Streptomyces</taxon>
    </lineage>
</organism>
<evidence type="ECO:0000256" key="3">
    <source>
        <dbReference type="ARBA" id="ARBA00022801"/>
    </source>
</evidence>
<proteinExistence type="inferred from homology"/>
<feature type="region of interest" description="Disordered" evidence="5">
    <location>
        <begin position="42"/>
        <end position="61"/>
    </location>
</feature>